<dbReference type="InterPro" id="IPR000531">
    <property type="entry name" value="Beta-barrel_TonB"/>
</dbReference>
<name>A0A2N5CNT7_9CAUL</name>
<evidence type="ECO:0000313" key="17">
    <source>
        <dbReference type="Proteomes" id="UP000281192"/>
    </source>
</evidence>
<dbReference type="Gene3D" id="2.170.130.10">
    <property type="entry name" value="TonB-dependent receptor, plug domain"/>
    <property type="match status" value="1"/>
</dbReference>
<dbReference type="OrthoDB" id="7051241at2"/>
<evidence type="ECO:0000256" key="8">
    <source>
        <dbReference type="ARBA" id="ARBA00023237"/>
    </source>
</evidence>
<evidence type="ECO:0000256" key="11">
    <source>
        <dbReference type="RuleBase" id="RU003357"/>
    </source>
</evidence>
<dbReference type="PANTHER" id="PTHR47234:SF3">
    <property type="entry name" value="SECRETIN_TONB SHORT N-TERMINAL DOMAIN-CONTAINING PROTEIN"/>
    <property type="match status" value="1"/>
</dbReference>
<accession>A0A2N5CNT7</accession>
<dbReference type="Proteomes" id="UP000281192">
    <property type="component" value="Chromosome"/>
</dbReference>
<dbReference type="KEGG" id="cfh:C1707_21780"/>
<evidence type="ECO:0000256" key="10">
    <source>
        <dbReference type="PROSITE-ProRule" id="PRU10144"/>
    </source>
</evidence>
<keyword evidence="6 11" id="KW-0798">TonB box</keyword>
<dbReference type="GO" id="GO:0009279">
    <property type="term" value="C:cell outer membrane"/>
    <property type="evidence" value="ECO:0007669"/>
    <property type="project" value="UniProtKB-SubCell"/>
</dbReference>
<evidence type="ECO:0000313" key="15">
    <source>
        <dbReference type="EMBL" id="PLR08607.1"/>
    </source>
</evidence>
<reference evidence="14 17" key="2">
    <citation type="submission" date="2018-01" db="EMBL/GenBank/DDBJ databases">
        <title>Complete genome sequence of Caulobacter flavus RHGG3.</title>
        <authorList>
            <person name="Yang E."/>
        </authorList>
    </citation>
    <scope>NUCLEOTIDE SEQUENCE [LARGE SCALE GENOMIC DNA]</scope>
    <source>
        <strain evidence="14 17">RHGG3</strain>
    </source>
</reference>
<dbReference type="InterPro" id="IPR037066">
    <property type="entry name" value="Plug_dom_sf"/>
</dbReference>
<keyword evidence="2 9" id="KW-0813">Transport</keyword>
<dbReference type="Proteomes" id="UP000234483">
    <property type="component" value="Unassembled WGS sequence"/>
</dbReference>
<dbReference type="PANTHER" id="PTHR47234">
    <property type="match status" value="1"/>
</dbReference>
<evidence type="ECO:0000256" key="9">
    <source>
        <dbReference type="PROSITE-ProRule" id="PRU01360"/>
    </source>
</evidence>
<keyword evidence="4 9" id="KW-0812">Transmembrane</keyword>
<evidence type="ECO:0000256" key="6">
    <source>
        <dbReference type="ARBA" id="ARBA00023077"/>
    </source>
</evidence>
<keyword evidence="15" id="KW-0675">Receptor</keyword>
<dbReference type="Pfam" id="PF07715">
    <property type="entry name" value="Plug"/>
    <property type="match status" value="1"/>
</dbReference>
<keyword evidence="5" id="KW-0732">Signal</keyword>
<evidence type="ECO:0000313" key="16">
    <source>
        <dbReference type="Proteomes" id="UP000234483"/>
    </source>
</evidence>
<dbReference type="Pfam" id="PF00593">
    <property type="entry name" value="TonB_dep_Rec_b-barrel"/>
    <property type="match status" value="1"/>
</dbReference>
<comment type="subcellular location">
    <subcellularLocation>
        <location evidence="1 9">Cell outer membrane</location>
        <topology evidence="1 9">Multi-pass membrane protein</topology>
    </subcellularLocation>
</comment>
<evidence type="ECO:0000256" key="7">
    <source>
        <dbReference type="ARBA" id="ARBA00023136"/>
    </source>
</evidence>
<keyword evidence="3 9" id="KW-1134">Transmembrane beta strand</keyword>
<sequence>MSAPGLELLEQGGWKLLKLNRRTYAGTVSALALLSWGAMAHAAQQAEAPAAEGDATVSEVVVTGSRIASRGFTQPTPTTTVTAEDLEKASQPNVFQAIVQMPALQGSTGKTVFVNSTSSGMQGLSSFSLRGLGPIRTLTLLDGQRVTPANINGVSDVSQFPQLLIKQVDVVTGGASASYGSDAIGGVVNFVTDKTFEGFKARLEGGESKYRDNDTFVAQAAFGDAFMDDRLRVIGSVEYSREAGVLAGGFGEQQAGGRDWYETPAIQVRPLASTTDGLPQYRVIKGAQQIQYAKYGLITNGPLQGIAFGQGGAPYQFQYGSGGTPNGAGGVTGCFAPFCVGGDLSGGIGASPTLAARLKRKVAYGRVSYKWGDDDEIYLTTNFAQVNSLNQPNVGAERTGLTIQCENPFVPAAIRTACVNNNITSFQMGTSNGAFGPIDVNVKREQERFVLGASGSREVFGTSWSYDAYYAYGVNRISIDVDNITLTPRYNAAIDAIAGPNGTVICRDPIARANGCVPLNIIGNVTQDPAARAYVMPENGPRQRSKQNQSVAAFNVTGEPLQSWAGPVAIAAGLEWREEKYKTVGDPYGDGATADNGYTDDYKADPLLRVAGNNWYAGNYHGGHGSYNVVEGYLEANVPVLQSETLGEANINGAVRQTKYSTSGNVTTWKLGGVWKTPVQGLRLRAVTSRDIRAPNLGELFAPPVVTNATVLYKGTAVNVLQEIVGNSNLRPEIARNTEVGVVLAEPAWLPGFSFSADYFDIKVDGAINSLAAQDLVDLCVAGNQEICGAMLLTSTQPNTNFVRVQAFNVATMRTKGVDLEAIYRKNLEDWGLPGTLSIRALATHVMSFKTTSGVLGTIPVESAGVNLSNTPDWKATFSQTWALDRLSLTLYQRWISDGVYNNEYIECQTNCPVSTVQRRTIDNNHMEGATYVDLGGTYDVNDNVTAYFKVDNLFDEDPVAAPTTNVSPGVNPYLYDTIGRMYRAGVRLRF</sequence>
<feature type="domain" description="TonB-dependent receptor plug" evidence="13">
    <location>
        <begin position="74"/>
        <end position="187"/>
    </location>
</feature>
<evidence type="ECO:0000313" key="14">
    <source>
        <dbReference type="EMBL" id="AYV48677.1"/>
    </source>
</evidence>
<dbReference type="EMBL" id="CP026100">
    <property type="protein sequence ID" value="AYV48677.1"/>
    <property type="molecule type" value="Genomic_DNA"/>
</dbReference>
<protein>
    <submittedName>
        <fullName evidence="15">TonB-dependent receptor</fullName>
    </submittedName>
</protein>
<gene>
    <name evidence="14" type="ORF">C1707_21780</name>
    <name evidence="15" type="ORF">CFHF_19285</name>
</gene>
<evidence type="ECO:0000256" key="2">
    <source>
        <dbReference type="ARBA" id="ARBA00022448"/>
    </source>
</evidence>
<evidence type="ECO:0000259" key="13">
    <source>
        <dbReference type="Pfam" id="PF07715"/>
    </source>
</evidence>
<dbReference type="InterPro" id="IPR010917">
    <property type="entry name" value="TonB_rcpt_CS"/>
</dbReference>
<dbReference type="InterPro" id="IPR036942">
    <property type="entry name" value="Beta-barrel_TonB_sf"/>
</dbReference>
<reference evidence="15 16" key="1">
    <citation type="submission" date="2017-12" db="EMBL/GenBank/DDBJ databases">
        <title>The genome sequence of Caulobacter flavus CGMCC1 15093.</title>
        <authorList>
            <person name="Gao J."/>
            <person name="Mao X."/>
            <person name="Sun J."/>
        </authorList>
    </citation>
    <scope>NUCLEOTIDE SEQUENCE [LARGE SCALE GENOMIC DNA]</scope>
    <source>
        <strain evidence="15 16">CGMCC1 15093</strain>
    </source>
</reference>
<comment type="similarity">
    <text evidence="9 11">Belongs to the TonB-dependent receptor family.</text>
</comment>
<dbReference type="SUPFAM" id="SSF56935">
    <property type="entry name" value="Porins"/>
    <property type="match status" value="1"/>
</dbReference>
<feature type="domain" description="TonB-dependent receptor-like beta-barrel" evidence="12">
    <location>
        <begin position="434"/>
        <end position="954"/>
    </location>
</feature>
<evidence type="ECO:0000256" key="5">
    <source>
        <dbReference type="ARBA" id="ARBA00022729"/>
    </source>
</evidence>
<dbReference type="InterPro" id="IPR012910">
    <property type="entry name" value="Plug_dom"/>
</dbReference>
<dbReference type="InterPro" id="IPR039426">
    <property type="entry name" value="TonB-dep_rcpt-like"/>
</dbReference>
<proteinExistence type="inferred from homology"/>
<dbReference type="PROSITE" id="PS01156">
    <property type="entry name" value="TONB_DEPENDENT_REC_2"/>
    <property type="match status" value="1"/>
</dbReference>
<dbReference type="PROSITE" id="PS52016">
    <property type="entry name" value="TONB_DEPENDENT_REC_3"/>
    <property type="match status" value="1"/>
</dbReference>
<evidence type="ECO:0000256" key="3">
    <source>
        <dbReference type="ARBA" id="ARBA00022452"/>
    </source>
</evidence>
<keyword evidence="7 9" id="KW-0472">Membrane</keyword>
<keyword evidence="17" id="KW-1185">Reference proteome</keyword>
<dbReference type="EMBL" id="PJRQ01000041">
    <property type="protein sequence ID" value="PLR08607.1"/>
    <property type="molecule type" value="Genomic_DNA"/>
</dbReference>
<organism evidence="15 16">
    <name type="scientific">Caulobacter flavus</name>
    <dbReference type="NCBI Taxonomy" id="1679497"/>
    <lineage>
        <taxon>Bacteria</taxon>
        <taxon>Pseudomonadati</taxon>
        <taxon>Pseudomonadota</taxon>
        <taxon>Alphaproteobacteria</taxon>
        <taxon>Caulobacterales</taxon>
        <taxon>Caulobacteraceae</taxon>
        <taxon>Caulobacter</taxon>
    </lineage>
</organism>
<dbReference type="AlphaFoldDB" id="A0A2N5CNT7"/>
<keyword evidence="8 9" id="KW-0998">Cell outer membrane</keyword>
<dbReference type="Gene3D" id="2.40.170.20">
    <property type="entry name" value="TonB-dependent receptor, beta-barrel domain"/>
    <property type="match status" value="1"/>
</dbReference>
<evidence type="ECO:0000256" key="4">
    <source>
        <dbReference type="ARBA" id="ARBA00022692"/>
    </source>
</evidence>
<evidence type="ECO:0000259" key="12">
    <source>
        <dbReference type="Pfam" id="PF00593"/>
    </source>
</evidence>
<feature type="short sequence motif" description="TonB C-terminal box" evidence="10">
    <location>
        <begin position="974"/>
        <end position="991"/>
    </location>
</feature>
<evidence type="ECO:0000256" key="1">
    <source>
        <dbReference type="ARBA" id="ARBA00004571"/>
    </source>
</evidence>